<dbReference type="InterPro" id="IPR015590">
    <property type="entry name" value="Aldehyde_DH_dom"/>
</dbReference>
<dbReference type="Proteomes" id="UP001180737">
    <property type="component" value="Unassembled WGS sequence"/>
</dbReference>
<dbReference type="RefSeq" id="WP_033525668.1">
    <property type="nucleotide sequence ID" value="NZ_JAVRFJ010000042.1"/>
</dbReference>
<dbReference type="PANTHER" id="PTHR42804:SF1">
    <property type="entry name" value="ALDEHYDE DEHYDROGENASE-RELATED"/>
    <property type="match status" value="1"/>
</dbReference>
<dbReference type="InterPro" id="IPR016162">
    <property type="entry name" value="Ald_DH_N"/>
</dbReference>
<dbReference type="Gene3D" id="3.40.309.10">
    <property type="entry name" value="Aldehyde Dehydrogenase, Chain A, domain 2"/>
    <property type="match status" value="1"/>
</dbReference>
<dbReference type="InterPro" id="IPR029510">
    <property type="entry name" value="Ald_DH_CS_GLU"/>
</dbReference>
<dbReference type="InterPro" id="IPR016161">
    <property type="entry name" value="Ald_DH/histidinol_DH"/>
</dbReference>
<evidence type="ECO:0000256" key="3">
    <source>
        <dbReference type="PROSITE-ProRule" id="PRU10007"/>
    </source>
</evidence>
<evidence type="ECO:0000259" key="5">
    <source>
        <dbReference type="Pfam" id="PF00171"/>
    </source>
</evidence>
<dbReference type="PROSITE" id="PS00687">
    <property type="entry name" value="ALDEHYDE_DEHYDR_GLU"/>
    <property type="match status" value="1"/>
</dbReference>
<dbReference type="Gene3D" id="3.40.605.10">
    <property type="entry name" value="Aldehyde Dehydrogenase, Chain A, domain 1"/>
    <property type="match status" value="1"/>
</dbReference>
<dbReference type="CDD" id="cd07139">
    <property type="entry name" value="ALDH_AldA-Rv0768"/>
    <property type="match status" value="1"/>
</dbReference>
<evidence type="ECO:0000313" key="6">
    <source>
        <dbReference type="EMBL" id="MDT0572746.1"/>
    </source>
</evidence>
<reference evidence="6" key="1">
    <citation type="submission" date="2024-05" db="EMBL/GenBank/DDBJ databases">
        <title>30 novel species of actinomycetes from the DSMZ collection.</title>
        <authorList>
            <person name="Nouioui I."/>
        </authorList>
    </citation>
    <scope>NUCLEOTIDE SEQUENCE</scope>
    <source>
        <strain evidence="6">DSM 3412</strain>
    </source>
</reference>
<comment type="caution">
    <text evidence="6">The sequence shown here is derived from an EMBL/GenBank/DDBJ whole genome shotgun (WGS) entry which is preliminary data.</text>
</comment>
<accession>A0ABU2Z8P7</accession>
<name>A0ABU2Z8P7_9ACTN</name>
<organism evidence="6 7">
    <name type="scientific">Streptomyces gottesmaniae</name>
    <dbReference type="NCBI Taxonomy" id="3075518"/>
    <lineage>
        <taxon>Bacteria</taxon>
        <taxon>Bacillati</taxon>
        <taxon>Actinomycetota</taxon>
        <taxon>Actinomycetes</taxon>
        <taxon>Kitasatosporales</taxon>
        <taxon>Streptomycetaceae</taxon>
        <taxon>Streptomyces</taxon>
    </lineage>
</organism>
<dbReference type="Pfam" id="PF00171">
    <property type="entry name" value="Aldedh"/>
    <property type="match status" value="1"/>
</dbReference>
<feature type="domain" description="Aldehyde dehydrogenase" evidence="5">
    <location>
        <begin position="16"/>
        <end position="476"/>
    </location>
</feature>
<dbReference type="EMBL" id="JAVRFJ010000042">
    <property type="protein sequence ID" value="MDT0572746.1"/>
    <property type="molecule type" value="Genomic_DNA"/>
</dbReference>
<dbReference type="PANTHER" id="PTHR42804">
    <property type="entry name" value="ALDEHYDE DEHYDROGENASE"/>
    <property type="match status" value="1"/>
</dbReference>
<protein>
    <submittedName>
        <fullName evidence="6">Aldehyde dehydrogenase</fullName>
    </submittedName>
</protein>
<dbReference type="InterPro" id="IPR016163">
    <property type="entry name" value="Ald_DH_C"/>
</dbReference>
<evidence type="ECO:0000313" key="7">
    <source>
        <dbReference type="Proteomes" id="UP001180737"/>
    </source>
</evidence>
<keyword evidence="7" id="KW-1185">Reference proteome</keyword>
<evidence type="ECO:0000256" key="1">
    <source>
        <dbReference type="ARBA" id="ARBA00009986"/>
    </source>
</evidence>
<evidence type="ECO:0000256" key="2">
    <source>
        <dbReference type="ARBA" id="ARBA00023002"/>
    </source>
</evidence>
<dbReference type="SUPFAM" id="SSF53720">
    <property type="entry name" value="ALDH-like"/>
    <property type="match status" value="1"/>
</dbReference>
<proteinExistence type="inferred from homology"/>
<keyword evidence="2 4" id="KW-0560">Oxidoreductase</keyword>
<gene>
    <name evidence="6" type="ORF">RM704_35675</name>
</gene>
<sequence length="487" mass="52436">MMWEGRYDRLFIGGRWIPAHGEHLRIVSPFTEEVVAEVPSASSSDIDRAVAAARDAFDNGPWPRMPLEARMAVLRELRRLLAEHQEPIAQLITDEMGCPITQSRAIQAANPVRVIDACLDLAPDYPFRSIRTAETGSALVTREPVGVVAAVVPWNVPMSISIQKVVPAVLAGCTVVLKPAPQTALDAYLLGELIERAGFPEGVVNIVPAERESSEHLVAHQGVDKVSFTGSTAAGRRIAALCGHDLRRVTLELGGKSAAIVLDDADLDRTVEAMRLGAFRNNGQVCTLKTRVLVSEARQAELVERLRSLIDSMPVGSPYDEATQIGPLVSHRQRETVEHYIASGLKEGATLVTGGGRPDGLDRGWFVEPTLFTDVQPDMTIAQEEIFGPVLAVTTYRDEADAVEIANNSPYGLSGAVFTSDPRRGMELASRIRTGVVELNGHPVGLKAPFGGFKASGIGREYGPEGLDAYTELKSIGLPPDMASSLA</sequence>
<feature type="active site" evidence="3">
    <location>
        <position position="252"/>
    </location>
</feature>
<evidence type="ECO:0000256" key="4">
    <source>
        <dbReference type="RuleBase" id="RU003345"/>
    </source>
</evidence>
<comment type="similarity">
    <text evidence="1 4">Belongs to the aldehyde dehydrogenase family.</text>
</comment>